<feature type="chain" id="PRO_5021955083" evidence="5">
    <location>
        <begin position="26"/>
        <end position="211"/>
    </location>
</feature>
<feature type="domain" description="Intradiol ring-cleavage dioxygenases" evidence="6">
    <location>
        <begin position="49"/>
        <end position="207"/>
    </location>
</feature>
<dbReference type="PANTHER" id="PTHR33711">
    <property type="entry name" value="DIOXYGENASE, PUTATIVE (AFU_ORTHOLOGUE AFUA_2G02910)-RELATED"/>
    <property type="match status" value="1"/>
</dbReference>
<organism evidence="7 8">
    <name type="scientific">Lentzea tibetensis</name>
    <dbReference type="NCBI Taxonomy" id="2591470"/>
    <lineage>
        <taxon>Bacteria</taxon>
        <taxon>Bacillati</taxon>
        <taxon>Actinomycetota</taxon>
        <taxon>Actinomycetes</taxon>
        <taxon>Pseudonocardiales</taxon>
        <taxon>Pseudonocardiaceae</taxon>
        <taxon>Lentzea</taxon>
    </lineage>
</organism>
<evidence type="ECO:0000256" key="1">
    <source>
        <dbReference type="ARBA" id="ARBA00007825"/>
    </source>
</evidence>
<comment type="caution">
    <text evidence="7">The sequence shown here is derived from an EMBL/GenBank/DDBJ whole genome shotgun (WGS) entry which is preliminary data.</text>
</comment>
<evidence type="ECO:0000256" key="3">
    <source>
        <dbReference type="ARBA" id="ARBA00023002"/>
    </source>
</evidence>
<evidence type="ECO:0000259" key="6">
    <source>
        <dbReference type="Pfam" id="PF00775"/>
    </source>
</evidence>
<dbReference type="OrthoDB" id="9800887at2"/>
<feature type="signal peptide" evidence="5">
    <location>
        <begin position="1"/>
        <end position="25"/>
    </location>
</feature>
<reference evidence="7 8" key="1">
    <citation type="submission" date="2019-07" db="EMBL/GenBank/DDBJ databases">
        <title>Lentzea xizangensis sp. nov., isolated from Qinghai-Tibetan Plateau Soils.</title>
        <authorList>
            <person name="Huang J."/>
        </authorList>
    </citation>
    <scope>NUCLEOTIDE SEQUENCE [LARGE SCALE GENOMIC DNA]</scope>
    <source>
        <strain evidence="7 8">FXJ1.1311</strain>
    </source>
</reference>
<dbReference type="Proteomes" id="UP000316639">
    <property type="component" value="Unassembled WGS sequence"/>
</dbReference>
<dbReference type="SUPFAM" id="SSF49482">
    <property type="entry name" value="Aromatic compound dioxygenase"/>
    <property type="match status" value="1"/>
</dbReference>
<comment type="similarity">
    <text evidence="1">Belongs to the intradiol ring-cleavage dioxygenase family.</text>
</comment>
<evidence type="ECO:0000313" key="8">
    <source>
        <dbReference type="Proteomes" id="UP000316639"/>
    </source>
</evidence>
<dbReference type="GO" id="GO:0016702">
    <property type="term" value="F:oxidoreductase activity, acting on single donors with incorporation of molecular oxygen, incorporation of two atoms of oxygen"/>
    <property type="evidence" value="ECO:0007669"/>
    <property type="project" value="InterPro"/>
</dbReference>
<feature type="compositionally biased region" description="Polar residues" evidence="4">
    <location>
        <begin position="38"/>
        <end position="48"/>
    </location>
</feature>
<dbReference type="Pfam" id="PF00775">
    <property type="entry name" value="Dioxygenase_C"/>
    <property type="match status" value="1"/>
</dbReference>
<dbReference type="InterPro" id="IPR000627">
    <property type="entry name" value="Intradiol_dOase_C"/>
</dbReference>
<dbReference type="AlphaFoldDB" id="A0A563EWF3"/>
<evidence type="ECO:0000256" key="4">
    <source>
        <dbReference type="SAM" id="MobiDB-lite"/>
    </source>
</evidence>
<dbReference type="Gene3D" id="2.60.130.10">
    <property type="entry name" value="Aromatic compound dioxygenase"/>
    <property type="match status" value="1"/>
</dbReference>
<dbReference type="PANTHER" id="PTHR33711:SF11">
    <property type="entry name" value="DIOXYGENASE"/>
    <property type="match status" value="1"/>
</dbReference>
<proteinExistence type="inferred from homology"/>
<feature type="region of interest" description="Disordered" evidence="4">
    <location>
        <begin position="25"/>
        <end position="61"/>
    </location>
</feature>
<evidence type="ECO:0000256" key="2">
    <source>
        <dbReference type="ARBA" id="ARBA00022964"/>
    </source>
</evidence>
<keyword evidence="8" id="KW-1185">Reference proteome</keyword>
<evidence type="ECO:0000313" key="7">
    <source>
        <dbReference type="EMBL" id="TWP51999.1"/>
    </source>
</evidence>
<dbReference type="GO" id="GO:0008199">
    <property type="term" value="F:ferric iron binding"/>
    <property type="evidence" value="ECO:0007669"/>
    <property type="project" value="InterPro"/>
</dbReference>
<dbReference type="InterPro" id="IPR015889">
    <property type="entry name" value="Intradiol_dOase_core"/>
</dbReference>
<evidence type="ECO:0000256" key="5">
    <source>
        <dbReference type="SAM" id="SignalP"/>
    </source>
</evidence>
<dbReference type="CDD" id="cd00421">
    <property type="entry name" value="intradiol_dioxygenase"/>
    <property type="match status" value="1"/>
</dbReference>
<gene>
    <name evidence="7" type="ORF">FKR81_13715</name>
</gene>
<protein>
    <submittedName>
        <fullName evidence="7">Dioxygenase</fullName>
    </submittedName>
</protein>
<keyword evidence="3" id="KW-0560">Oxidoreductase</keyword>
<dbReference type="InterPro" id="IPR050770">
    <property type="entry name" value="Intradiol_RC_Dioxygenase"/>
</dbReference>
<accession>A0A563EWF3</accession>
<name>A0A563EWF3_9PSEU</name>
<dbReference type="EMBL" id="VOBR01000007">
    <property type="protein sequence ID" value="TWP51999.1"/>
    <property type="molecule type" value="Genomic_DNA"/>
</dbReference>
<sequence length="211" mass="22700">MKTGALGVTSVAIAAAAGSAEPALAAPRPADAPLPITPSCSGHETPSSVEGPLFKPNSPERTNLVTPAITGVLLALRGVIYDRECKPLPGVLIDFWQCDQNGDYDEHGFSLRGHQLTDSAGAYRLDTIVPRDYWGRWGRRGAHIHVQVQAPNGPVLVTQLYFPDDTQAYGRNFAAHNAGDQFFNRACVVTLGPKQGNRYAGRFDFVIKTTA</sequence>
<keyword evidence="2 7" id="KW-0223">Dioxygenase</keyword>
<keyword evidence="5" id="KW-0732">Signal</keyword>